<dbReference type="InterPro" id="IPR036737">
    <property type="entry name" value="OmpA-like_sf"/>
</dbReference>
<dbReference type="PROSITE" id="PS51123">
    <property type="entry name" value="OMPA_2"/>
    <property type="match status" value="1"/>
</dbReference>
<sequence>MSDPLVEHANGGAFRGDLTQPVSSGGEGESWLLIYLDVLTLLLTLFVVLLAFTDFDAPEPSPDAMAFVTPQPWSEPLEQTDPEPEAEAAEAAAPPAEVDPLARFEIPELADGIEVQLEGGRLSFRIRDSLLFGSGSAQLTGAGGRLLDELVGTLLRLDGPISVEGHTDDRPIATARFPSNWELSSSRAIAVLRRLQLTGIDRERLRAVGYADTRPIADNADSSTRAANRRVELVLHMDLDPADPIPPR</sequence>
<organism evidence="11 12">
    <name type="scientific">Natronocella acetinitrilica</name>
    <dbReference type="NCBI Taxonomy" id="414046"/>
    <lineage>
        <taxon>Bacteria</taxon>
        <taxon>Pseudomonadati</taxon>
        <taxon>Pseudomonadota</taxon>
        <taxon>Gammaproteobacteria</taxon>
        <taxon>Chromatiales</taxon>
        <taxon>Ectothiorhodospiraceae</taxon>
        <taxon>Natronocella</taxon>
    </lineage>
</organism>
<feature type="region of interest" description="Disordered" evidence="8">
    <location>
        <begin position="73"/>
        <end position="95"/>
    </location>
</feature>
<evidence type="ECO:0000256" key="7">
    <source>
        <dbReference type="PROSITE-ProRule" id="PRU00473"/>
    </source>
</evidence>
<comment type="caution">
    <text evidence="11">The sequence shown here is derived from an EMBL/GenBank/DDBJ whole genome shotgun (WGS) entry which is preliminary data.</text>
</comment>
<gene>
    <name evidence="11" type="ORF">J2T57_000441</name>
</gene>
<dbReference type="GO" id="GO:0005886">
    <property type="term" value="C:plasma membrane"/>
    <property type="evidence" value="ECO:0007669"/>
    <property type="project" value="UniProtKB-SubCell"/>
</dbReference>
<dbReference type="AlphaFoldDB" id="A0AAE3G1L8"/>
<reference evidence="11" key="1">
    <citation type="submission" date="2022-03" db="EMBL/GenBank/DDBJ databases">
        <title>Genomic Encyclopedia of Type Strains, Phase III (KMG-III): the genomes of soil and plant-associated and newly described type strains.</title>
        <authorList>
            <person name="Whitman W."/>
        </authorList>
    </citation>
    <scope>NUCLEOTIDE SEQUENCE</scope>
    <source>
        <strain evidence="11">ANL 6-2</strain>
    </source>
</reference>
<evidence type="ECO:0000313" key="11">
    <source>
        <dbReference type="EMBL" id="MCP1673349.1"/>
    </source>
</evidence>
<dbReference type="Pfam" id="PF00691">
    <property type="entry name" value="OmpA"/>
    <property type="match status" value="1"/>
</dbReference>
<evidence type="ECO:0000256" key="4">
    <source>
        <dbReference type="ARBA" id="ARBA00022692"/>
    </source>
</evidence>
<proteinExistence type="inferred from homology"/>
<name>A0AAE3G1L8_9GAMM</name>
<evidence type="ECO:0000256" key="9">
    <source>
        <dbReference type="SAM" id="Phobius"/>
    </source>
</evidence>
<evidence type="ECO:0000313" key="12">
    <source>
        <dbReference type="Proteomes" id="UP001205843"/>
    </source>
</evidence>
<comment type="similarity">
    <text evidence="2">Belongs to the MotB family.</text>
</comment>
<dbReference type="RefSeq" id="WP_253473560.1">
    <property type="nucleotide sequence ID" value="NZ_JALJXV010000001.1"/>
</dbReference>
<dbReference type="SUPFAM" id="SSF103088">
    <property type="entry name" value="OmpA-like"/>
    <property type="match status" value="1"/>
</dbReference>
<evidence type="ECO:0000256" key="6">
    <source>
        <dbReference type="ARBA" id="ARBA00023136"/>
    </source>
</evidence>
<keyword evidence="3" id="KW-1003">Cell membrane</keyword>
<evidence type="ECO:0000256" key="2">
    <source>
        <dbReference type="ARBA" id="ARBA00008914"/>
    </source>
</evidence>
<keyword evidence="5 9" id="KW-1133">Transmembrane helix</keyword>
<feature type="transmembrane region" description="Helical" evidence="9">
    <location>
        <begin position="32"/>
        <end position="52"/>
    </location>
</feature>
<keyword evidence="12" id="KW-1185">Reference proteome</keyword>
<dbReference type="InterPro" id="IPR006665">
    <property type="entry name" value="OmpA-like"/>
</dbReference>
<dbReference type="InterPro" id="IPR050330">
    <property type="entry name" value="Bact_OuterMem_StrucFunc"/>
</dbReference>
<evidence type="ECO:0000259" key="10">
    <source>
        <dbReference type="PROSITE" id="PS51123"/>
    </source>
</evidence>
<dbReference type="EMBL" id="JALJXV010000001">
    <property type="protein sequence ID" value="MCP1673349.1"/>
    <property type="molecule type" value="Genomic_DNA"/>
</dbReference>
<dbReference type="Proteomes" id="UP001205843">
    <property type="component" value="Unassembled WGS sequence"/>
</dbReference>
<feature type="domain" description="OmpA-like" evidence="10">
    <location>
        <begin position="119"/>
        <end position="239"/>
    </location>
</feature>
<accession>A0AAE3G1L8</accession>
<keyword evidence="4 9" id="KW-0812">Transmembrane</keyword>
<dbReference type="PANTHER" id="PTHR30329">
    <property type="entry name" value="STATOR ELEMENT OF FLAGELLAR MOTOR COMPLEX"/>
    <property type="match status" value="1"/>
</dbReference>
<comment type="subcellular location">
    <subcellularLocation>
        <location evidence="1">Cell membrane</location>
        <topology evidence="1">Single-pass membrane protein</topology>
    </subcellularLocation>
</comment>
<dbReference type="PANTHER" id="PTHR30329:SF21">
    <property type="entry name" value="LIPOPROTEIN YIAD-RELATED"/>
    <property type="match status" value="1"/>
</dbReference>
<dbReference type="InterPro" id="IPR025713">
    <property type="entry name" value="MotB-like_N_dom"/>
</dbReference>
<feature type="compositionally biased region" description="Acidic residues" evidence="8">
    <location>
        <begin position="78"/>
        <end position="88"/>
    </location>
</feature>
<protein>
    <submittedName>
        <fullName evidence="11">Chemotaxis protein MotB</fullName>
    </submittedName>
</protein>
<evidence type="ECO:0000256" key="8">
    <source>
        <dbReference type="SAM" id="MobiDB-lite"/>
    </source>
</evidence>
<dbReference type="Gene3D" id="3.30.1330.60">
    <property type="entry name" value="OmpA-like domain"/>
    <property type="match status" value="1"/>
</dbReference>
<keyword evidence="6 7" id="KW-0472">Membrane</keyword>
<dbReference type="Pfam" id="PF13677">
    <property type="entry name" value="MotB_plug"/>
    <property type="match status" value="1"/>
</dbReference>
<evidence type="ECO:0000256" key="3">
    <source>
        <dbReference type="ARBA" id="ARBA00022475"/>
    </source>
</evidence>
<evidence type="ECO:0000256" key="5">
    <source>
        <dbReference type="ARBA" id="ARBA00022989"/>
    </source>
</evidence>
<dbReference type="CDD" id="cd07185">
    <property type="entry name" value="OmpA_C-like"/>
    <property type="match status" value="1"/>
</dbReference>
<evidence type="ECO:0000256" key="1">
    <source>
        <dbReference type="ARBA" id="ARBA00004162"/>
    </source>
</evidence>